<dbReference type="AlphaFoldDB" id="A0A918FEN1"/>
<dbReference type="RefSeq" id="WP_189092808.1">
    <property type="nucleotide sequence ID" value="NZ_BMQL01000046.1"/>
</dbReference>
<dbReference type="Gene3D" id="1.10.40.30">
    <property type="entry name" value="Fumarase/aspartase (C-terminal domain)"/>
    <property type="match status" value="1"/>
</dbReference>
<keyword evidence="7" id="KW-1185">Reference proteome</keyword>
<dbReference type="EMBL" id="BMQL01000046">
    <property type="protein sequence ID" value="GGR29354.1"/>
    <property type="molecule type" value="Genomic_DNA"/>
</dbReference>
<accession>A0A918FEN1</accession>
<dbReference type="Pfam" id="PF00206">
    <property type="entry name" value="Lyase_1"/>
    <property type="match status" value="1"/>
</dbReference>
<proteinExistence type="predicted"/>
<comment type="caution">
    <text evidence="6">The sequence shown here is derived from an EMBL/GenBank/DDBJ whole genome shotgun (WGS) entry which is preliminary data.</text>
</comment>
<dbReference type="PRINTS" id="PR00149">
    <property type="entry name" value="FUMRATELYASE"/>
</dbReference>
<dbReference type="Pfam" id="PF14698">
    <property type="entry name" value="ASL_C2"/>
    <property type="match status" value="1"/>
</dbReference>
<gene>
    <name evidence="6" type="primary">argH</name>
    <name evidence="6" type="ORF">GCM10008957_45470</name>
</gene>
<evidence type="ECO:0000313" key="6">
    <source>
        <dbReference type="EMBL" id="GGR29354.1"/>
    </source>
</evidence>
<evidence type="ECO:0000256" key="3">
    <source>
        <dbReference type="ARBA" id="ARBA00022571"/>
    </source>
</evidence>
<dbReference type="GO" id="GO:0005829">
    <property type="term" value="C:cytosol"/>
    <property type="evidence" value="ECO:0007669"/>
    <property type="project" value="TreeGrafter"/>
</dbReference>
<reference evidence="6" key="1">
    <citation type="journal article" date="2014" name="Int. J. Syst. Evol. Microbiol.">
        <title>Complete genome sequence of Corynebacterium casei LMG S-19264T (=DSM 44701T), isolated from a smear-ripened cheese.</title>
        <authorList>
            <consortium name="US DOE Joint Genome Institute (JGI-PGF)"/>
            <person name="Walter F."/>
            <person name="Albersmeier A."/>
            <person name="Kalinowski J."/>
            <person name="Ruckert C."/>
        </authorList>
    </citation>
    <scope>NUCLEOTIDE SEQUENCE</scope>
    <source>
        <strain evidence="6">JCM 31311</strain>
    </source>
</reference>
<feature type="domain" description="Fumarate lyase N-terminal" evidence="4">
    <location>
        <begin position="89"/>
        <end position="283"/>
    </location>
</feature>
<keyword evidence="3" id="KW-0055">Arginine biosynthesis</keyword>
<reference evidence="6" key="2">
    <citation type="submission" date="2020-09" db="EMBL/GenBank/DDBJ databases">
        <authorList>
            <person name="Sun Q."/>
            <person name="Ohkuma M."/>
        </authorList>
    </citation>
    <scope>NUCLEOTIDE SEQUENCE</scope>
    <source>
        <strain evidence="6">JCM 31311</strain>
    </source>
</reference>
<dbReference type="SUPFAM" id="SSF48557">
    <property type="entry name" value="L-aspartase-like"/>
    <property type="match status" value="1"/>
</dbReference>
<name>A0A918FEN1_9DEIO</name>
<dbReference type="InterPro" id="IPR022761">
    <property type="entry name" value="Fumarate_lyase_N"/>
</dbReference>
<evidence type="ECO:0000259" key="4">
    <source>
        <dbReference type="Pfam" id="PF00206"/>
    </source>
</evidence>
<keyword evidence="3" id="KW-0028">Amino-acid biosynthesis</keyword>
<evidence type="ECO:0000256" key="2">
    <source>
        <dbReference type="ARBA" id="ARBA00012338"/>
    </source>
</evidence>
<dbReference type="EC" id="4.3.2.1" evidence="2"/>
<feature type="domain" description="Argininosuccinate lyase C-terminal" evidence="5">
    <location>
        <begin position="352"/>
        <end position="419"/>
    </location>
</feature>
<dbReference type="Gene3D" id="1.20.200.10">
    <property type="entry name" value="Fumarase/aspartase (Central domain)"/>
    <property type="match status" value="1"/>
</dbReference>
<sequence>MKWHPVYLSAVLEPDYAYARAHLLPQFLDALTAHALGRLRVGTRHAQEAVNGIRALQHFQPPVYDAGMEDLFFLLDRELAAASPLGAGALRTALSRNDLDMTVYRLSARASLLRAAQELSDLRRTLLTLAAAESTTIMIAYSHHQPAQPITLGHYLAAVENGLSRDSARLHAAMNRLNRSPLGAVALAGSSHALDRDYTAQLLAFDGPIENTYDAVSTGDWQLEIAGAVSTCAVTLSRVLYDLLNWASQGLLSLADGLVQGSSVMPQKRNPVALEHARTRFSKALGYAQAVVYSNHNTPFGDINDPGTDIQEPLHLLWQDFSQGVRLLDVSLANLYIERDLWNTQAEHSDVTLTELADTLARQSGDFRAAHDSAQKLLGSLRAQGRELRSATDDDLKALGIDVPAGTVQDALNPRSFIERRTTFGGPAPAPMQVYFTQATARLEHDTQTERTWKERFAASRALLRGDTLP</sequence>
<comment type="pathway">
    <text evidence="1">Amino-acid biosynthesis; L-arginine biosynthesis; L-arginine from L-ornithine and carbamoyl phosphate: step 3/3.</text>
</comment>
<dbReference type="GO" id="GO:0004056">
    <property type="term" value="F:argininosuccinate lyase activity"/>
    <property type="evidence" value="ECO:0007669"/>
    <property type="project" value="UniProtKB-EC"/>
</dbReference>
<evidence type="ECO:0000259" key="5">
    <source>
        <dbReference type="Pfam" id="PF14698"/>
    </source>
</evidence>
<organism evidence="6 7">
    <name type="scientific">Deinococcus ruber</name>
    <dbReference type="NCBI Taxonomy" id="1848197"/>
    <lineage>
        <taxon>Bacteria</taxon>
        <taxon>Thermotogati</taxon>
        <taxon>Deinococcota</taxon>
        <taxon>Deinococci</taxon>
        <taxon>Deinococcales</taxon>
        <taxon>Deinococcaceae</taxon>
        <taxon>Deinococcus</taxon>
    </lineage>
</organism>
<evidence type="ECO:0000256" key="1">
    <source>
        <dbReference type="ARBA" id="ARBA00004941"/>
    </source>
</evidence>
<evidence type="ECO:0000313" key="7">
    <source>
        <dbReference type="Proteomes" id="UP000603865"/>
    </source>
</evidence>
<dbReference type="InterPro" id="IPR024083">
    <property type="entry name" value="Fumarase/histidase_N"/>
</dbReference>
<dbReference type="InterPro" id="IPR029419">
    <property type="entry name" value="Arg_succ_lyase_C"/>
</dbReference>
<dbReference type="PANTHER" id="PTHR43814:SF1">
    <property type="entry name" value="ARGININOSUCCINATE LYASE"/>
    <property type="match status" value="1"/>
</dbReference>
<dbReference type="Proteomes" id="UP000603865">
    <property type="component" value="Unassembled WGS sequence"/>
</dbReference>
<dbReference type="InterPro" id="IPR000362">
    <property type="entry name" value="Fumarate_lyase_fam"/>
</dbReference>
<dbReference type="PRINTS" id="PR00145">
    <property type="entry name" value="ARGSUCLYASE"/>
</dbReference>
<dbReference type="GO" id="GO:0042450">
    <property type="term" value="P:L-arginine biosynthetic process via ornithine"/>
    <property type="evidence" value="ECO:0007669"/>
    <property type="project" value="InterPro"/>
</dbReference>
<dbReference type="PROSITE" id="PS00163">
    <property type="entry name" value="FUMARATE_LYASES"/>
    <property type="match status" value="1"/>
</dbReference>
<protein>
    <recommendedName>
        <fullName evidence="2">argininosuccinate lyase</fullName>
        <ecNumber evidence="2">4.3.2.1</ecNumber>
    </recommendedName>
</protein>
<dbReference type="Gene3D" id="1.10.275.10">
    <property type="entry name" value="Fumarase/aspartase (N-terminal domain)"/>
    <property type="match status" value="1"/>
</dbReference>
<keyword evidence="6" id="KW-0456">Lyase</keyword>
<dbReference type="InterPro" id="IPR008948">
    <property type="entry name" value="L-Aspartase-like"/>
</dbReference>
<dbReference type="PANTHER" id="PTHR43814">
    <property type="entry name" value="ARGININOSUCCINATE LYASE"/>
    <property type="match status" value="1"/>
</dbReference>
<dbReference type="InterPro" id="IPR020557">
    <property type="entry name" value="Fumarate_lyase_CS"/>
</dbReference>
<dbReference type="InterPro" id="IPR009049">
    <property type="entry name" value="Argininosuccinate_lyase"/>
</dbReference>